<proteinExistence type="predicted"/>
<feature type="compositionally biased region" description="Basic residues" evidence="1">
    <location>
        <begin position="102"/>
        <end position="118"/>
    </location>
</feature>
<feature type="compositionally biased region" description="Low complexity" evidence="1">
    <location>
        <begin position="35"/>
        <end position="46"/>
    </location>
</feature>
<dbReference type="WBParaSite" id="TTAC_0000423501-mRNA-1">
    <property type="protein sequence ID" value="TTAC_0000423501-mRNA-1"/>
    <property type="gene ID" value="TTAC_0000423501"/>
</dbReference>
<accession>A0A0R3WTZ5</accession>
<name>A0A0R3WTZ5_HYDTA</name>
<dbReference type="EMBL" id="UYWX01003943">
    <property type="protein sequence ID" value="VDM24456.1"/>
    <property type="molecule type" value="Genomic_DNA"/>
</dbReference>
<reference evidence="4" key="1">
    <citation type="submission" date="2017-02" db="UniProtKB">
        <authorList>
            <consortium name="WormBaseParasite"/>
        </authorList>
    </citation>
    <scope>IDENTIFICATION</scope>
</reference>
<dbReference type="AlphaFoldDB" id="A0A0R3WTZ5"/>
<feature type="region of interest" description="Disordered" evidence="1">
    <location>
        <begin position="35"/>
        <end position="68"/>
    </location>
</feature>
<keyword evidence="3" id="KW-1185">Reference proteome</keyword>
<reference evidence="2 3" key="2">
    <citation type="submission" date="2018-11" db="EMBL/GenBank/DDBJ databases">
        <authorList>
            <consortium name="Pathogen Informatics"/>
        </authorList>
    </citation>
    <scope>NUCLEOTIDE SEQUENCE [LARGE SCALE GENOMIC DNA]</scope>
</reference>
<protein>
    <submittedName>
        <fullName evidence="4">SRRM_C domain-containing protein</fullName>
    </submittedName>
</protein>
<evidence type="ECO:0000313" key="3">
    <source>
        <dbReference type="Proteomes" id="UP000274429"/>
    </source>
</evidence>
<evidence type="ECO:0000313" key="4">
    <source>
        <dbReference type="WBParaSite" id="TTAC_0000423501-mRNA-1"/>
    </source>
</evidence>
<dbReference type="STRING" id="6205.A0A0R3WTZ5"/>
<dbReference type="Proteomes" id="UP000274429">
    <property type="component" value="Unassembled WGS sequence"/>
</dbReference>
<sequence length="246" mass="27260">MHFFQDSFRQCTLEKELFSITIVRLNLRKVYLSGASSDSESYGSPSSEDEDRGGRSRNFTSGKTAAQLARTKPALFESKRPAVLIGGLTLVAFCDPKKRRRRFRDRPRRWQRSSRSKSRSSSSEGSRGSSSGSSRRGRHSHRNRSAKRSKVEYITTFGNEDEDDDLTERRDFPLSHLPGMAAGRPSDAASKVAASVVSSLFKDASAAAAHNKKTADSVRMKPNVTGSIRLGVVFFEVVALLEIHSL</sequence>
<gene>
    <name evidence="2" type="ORF">TTAC_LOCUS4220</name>
</gene>
<evidence type="ECO:0000256" key="1">
    <source>
        <dbReference type="SAM" id="MobiDB-lite"/>
    </source>
</evidence>
<feature type="compositionally biased region" description="Basic residues" evidence="1">
    <location>
        <begin position="135"/>
        <end position="148"/>
    </location>
</feature>
<evidence type="ECO:0000313" key="2">
    <source>
        <dbReference type="EMBL" id="VDM24456.1"/>
    </source>
</evidence>
<feature type="region of interest" description="Disordered" evidence="1">
    <location>
        <begin position="102"/>
        <end position="153"/>
    </location>
</feature>
<organism evidence="4">
    <name type="scientific">Hydatigena taeniaeformis</name>
    <name type="common">Feline tapeworm</name>
    <name type="synonym">Taenia taeniaeformis</name>
    <dbReference type="NCBI Taxonomy" id="6205"/>
    <lineage>
        <taxon>Eukaryota</taxon>
        <taxon>Metazoa</taxon>
        <taxon>Spiralia</taxon>
        <taxon>Lophotrochozoa</taxon>
        <taxon>Platyhelminthes</taxon>
        <taxon>Cestoda</taxon>
        <taxon>Eucestoda</taxon>
        <taxon>Cyclophyllidea</taxon>
        <taxon>Taeniidae</taxon>
        <taxon>Hydatigera</taxon>
    </lineage>
</organism>
<feature type="compositionally biased region" description="Low complexity" evidence="1">
    <location>
        <begin position="119"/>
        <end position="134"/>
    </location>
</feature>